<dbReference type="Proteomes" id="UP000319711">
    <property type="component" value="Segment"/>
</dbReference>
<sequence>MINVSGYGLVGRLIANRTYPQGVNIADFADDADPADAPDVTISDTGVGLNGDLVVWNRASALEVGVNVIPTSQSDVDLHVLAQANRVGKRKTSAKDVITLVLNYPSGMVVTLTKGTIISGSMIPAVAQQGRIKTRQYRFRFENVVVTGISNQEIL</sequence>
<name>A0A514A8L1_9CAUD</name>
<gene>
    <name evidence="1" type="primary">41</name>
    <name evidence="1" type="ORF">KYLE_42</name>
</gene>
<dbReference type="Pfam" id="PF22764">
    <property type="entry name" value="E217_Gp32"/>
    <property type="match status" value="1"/>
</dbReference>
<dbReference type="GeneID" id="55620305"/>
<protein>
    <submittedName>
        <fullName evidence="1">Uncharacterized protein</fullName>
    </submittedName>
</protein>
<dbReference type="InterPro" id="IPR054440">
    <property type="entry name" value="Gp32-like"/>
</dbReference>
<dbReference type="KEGG" id="vg:55620305"/>
<dbReference type="RefSeq" id="YP_009849874.1">
    <property type="nucleotide sequence ID" value="NC_048796.1"/>
</dbReference>
<reference evidence="1 2" key="1">
    <citation type="submission" date="2019-06" db="EMBL/GenBank/DDBJ databases">
        <authorList>
            <person name="Fakulujo A."/>
            <person name="Fiaz D."/>
            <person name="Garg S."/>
            <person name="Gordon G."/>
            <person name="Haider Z."/>
            <person name="Hale A."/>
            <person name="Hodges K."/>
            <person name="Jacob L."/>
            <person name="Kandil F."/>
            <person name="Kincaid V."/>
            <person name="Melchor-Guerra M."/>
            <person name="Morrelli A."/>
            <person name="Morris R."/>
            <person name="Nawaz M."/>
            <person name="Nguyen N."/>
            <person name="Omair A."/>
            <person name="Pray J."/>
            <person name="Saleem H."/>
            <person name="Saravane K."/>
            <person name="Sharma A."/>
            <person name="Singh A."/>
            <person name="Walston M."/>
            <person name="Zaman H."/>
            <person name="Puthuveetil N."/>
            <person name="Do L."/>
            <person name="Islam N."/>
            <person name="Johnson A."/>
        </authorList>
    </citation>
    <scope>NUCLEOTIDE SEQUENCE [LARGE SCALE GENOMIC DNA]</scope>
</reference>
<evidence type="ECO:0000313" key="2">
    <source>
        <dbReference type="Proteomes" id="UP000319711"/>
    </source>
</evidence>
<organism evidence="1 2">
    <name type="scientific">Pantoea phage Kyle</name>
    <dbReference type="NCBI Taxonomy" id="2589665"/>
    <lineage>
        <taxon>Viruses</taxon>
        <taxon>Duplodnaviria</taxon>
        <taxon>Heunggongvirae</taxon>
        <taxon>Uroviricota</taxon>
        <taxon>Caudoviricetes</taxon>
        <taxon>Lindbergviridae</taxon>
        <taxon>Kylevirus</taxon>
        <taxon>Kylevirus kyle</taxon>
    </lineage>
</organism>
<dbReference type="EMBL" id="MN038177">
    <property type="protein sequence ID" value="QDH49589.1"/>
    <property type="molecule type" value="Genomic_DNA"/>
</dbReference>
<keyword evidence="2" id="KW-1185">Reference proteome</keyword>
<proteinExistence type="predicted"/>
<evidence type="ECO:0000313" key="1">
    <source>
        <dbReference type="EMBL" id="QDH49589.1"/>
    </source>
</evidence>
<accession>A0A514A8L1</accession>